<feature type="domain" description="SLH" evidence="2">
    <location>
        <begin position="445"/>
        <end position="498"/>
    </location>
</feature>
<dbReference type="Proteomes" id="UP000429595">
    <property type="component" value="Unassembled WGS sequence"/>
</dbReference>
<dbReference type="EMBL" id="WEIO01000006">
    <property type="protein sequence ID" value="KAB7706297.1"/>
    <property type="molecule type" value="Genomic_DNA"/>
</dbReference>
<dbReference type="InterPro" id="IPR051465">
    <property type="entry name" value="Cell_Envelope_Struct_Comp"/>
</dbReference>
<name>A0A6I1FEL9_9BACI</name>
<dbReference type="Gene3D" id="1.10.530.10">
    <property type="match status" value="1"/>
</dbReference>
<dbReference type="Pfam" id="PF00395">
    <property type="entry name" value="SLH"/>
    <property type="match status" value="3"/>
</dbReference>
<dbReference type="AlphaFoldDB" id="A0A6I1FEL9"/>
<protein>
    <submittedName>
        <fullName evidence="3">Transglycosylase SLT domain-containing protein</fullName>
    </submittedName>
</protein>
<dbReference type="PROSITE" id="PS51272">
    <property type="entry name" value="SLH"/>
    <property type="match status" value="3"/>
</dbReference>
<dbReference type="SUPFAM" id="SSF53955">
    <property type="entry name" value="Lysozyme-like"/>
    <property type="match status" value="1"/>
</dbReference>
<proteinExistence type="predicted"/>
<dbReference type="RefSeq" id="WP_152152252.1">
    <property type="nucleotide sequence ID" value="NZ_WEIO01000006.1"/>
</dbReference>
<dbReference type="InterPro" id="IPR001119">
    <property type="entry name" value="SLH_dom"/>
</dbReference>
<dbReference type="PANTHER" id="PTHR43308:SF5">
    <property type="entry name" value="S-LAYER PROTEIN _ PEPTIDOGLYCAN ENDO-BETA-N-ACETYLGLUCOSAMINIDASE"/>
    <property type="match status" value="1"/>
</dbReference>
<gene>
    <name evidence="3" type="ORF">F9802_12050</name>
</gene>
<evidence type="ECO:0000259" key="2">
    <source>
        <dbReference type="PROSITE" id="PS51272"/>
    </source>
</evidence>
<evidence type="ECO:0000256" key="1">
    <source>
        <dbReference type="ARBA" id="ARBA00022729"/>
    </source>
</evidence>
<organism evidence="3 4">
    <name type="scientific">Bacillus aerolatus</name>
    <dbReference type="NCBI Taxonomy" id="2653354"/>
    <lineage>
        <taxon>Bacteria</taxon>
        <taxon>Bacillati</taxon>
        <taxon>Bacillota</taxon>
        <taxon>Bacilli</taxon>
        <taxon>Bacillales</taxon>
        <taxon>Bacillaceae</taxon>
        <taxon>Bacillus</taxon>
    </lineage>
</organism>
<accession>A0A6I1FEL9</accession>
<sequence>MKSVLLRAGLLTCITTGLFYGEASAETDWSSKCSSYGEIKPNENPSFQHVNCLLTNAALEADIPPEVVKAVATQENGNWRQFNDKGETVISEDGGIGLMQITNQSNYDQEKLKNDIYYNIEAGIEILNSMYDRTKTDLPKIKGAGKQVIENWYFPVMAYNGIKPVNSPLYQLNGEKNKNAYQEKVFAYIEQHSFLNDTKLAQFPFSTTDFKYDPNSSKNIEFLKREYTVTGQTHDSAYLFKKGDKVVVTEDGVSLRPQPGTSKSGNKLANNTILIINGNFSYDQSSNENQFVWYPVKTADQKSEGYISSAYITKKIEQTEPLLTFSDILESERFYNEIYSLSEKGIIAGFPDGTFRPGATVTRAQAAIMIGRALELPIDSTKTAFSDVPFSSKAAGYIAAAYKNGIISGYPSGEFRPDQTVTRGDMAIFLARAFKLQGTADIYFSDVSKNMTAYDSIKKILAAEITVGYPDHTFKPKEGVTRGQFSAFLTRALQKDVQ</sequence>
<keyword evidence="1" id="KW-0732">Signal</keyword>
<dbReference type="Gene3D" id="2.30.30.40">
    <property type="entry name" value="SH3 Domains"/>
    <property type="match status" value="1"/>
</dbReference>
<evidence type="ECO:0000313" key="3">
    <source>
        <dbReference type="EMBL" id="KAB7706297.1"/>
    </source>
</evidence>
<dbReference type="InterPro" id="IPR023346">
    <property type="entry name" value="Lysozyme-like_dom_sf"/>
</dbReference>
<dbReference type="Pfam" id="PF01464">
    <property type="entry name" value="SLT"/>
    <property type="match status" value="1"/>
</dbReference>
<keyword evidence="4" id="KW-1185">Reference proteome</keyword>
<feature type="domain" description="SLH" evidence="2">
    <location>
        <begin position="321"/>
        <end position="380"/>
    </location>
</feature>
<comment type="caution">
    <text evidence="3">The sequence shown here is derived from an EMBL/GenBank/DDBJ whole genome shotgun (WGS) entry which is preliminary data.</text>
</comment>
<feature type="domain" description="SLH" evidence="2">
    <location>
        <begin position="381"/>
        <end position="444"/>
    </location>
</feature>
<dbReference type="PANTHER" id="PTHR43308">
    <property type="entry name" value="OUTER MEMBRANE PROTEIN ALPHA-RELATED"/>
    <property type="match status" value="1"/>
</dbReference>
<reference evidence="3 4" key="1">
    <citation type="submission" date="2019-10" db="EMBL/GenBank/DDBJ databases">
        <title>Bacillus aerolatum sp. nov., isolated from bioaerosol of sport playgrounds.</title>
        <authorList>
            <person name="Chen P."/>
            <person name="Zhang G."/>
        </authorList>
    </citation>
    <scope>NUCLEOTIDE SEQUENCE [LARGE SCALE GENOMIC DNA]</scope>
    <source>
        <strain evidence="3 4">CX253</strain>
    </source>
</reference>
<dbReference type="InterPro" id="IPR008258">
    <property type="entry name" value="Transglycosylase_SLT_dom_1"/>
</dbReference>
<evidence type="ECO:0000313" key="4">
    <source>
        <dbReference type="Proteomes" id="UP000429595"/>
    </source>
</evidence>